<dbReference type="InterPro" id="IPR051615">
    <property type="entry name" value="Transcr_Regulatory_Elem"/>
</dbReference>
<evidence type="ECO:0000256" key="1">
    <source>
        <dbReference type="ARBA" id="ARBA00004123"/>
    </source>
</evidence>
<reference evidence="10 11" key="1">
    <citation type="submission" date="2015-10" db="EMBL/GenBank/DDBJ databases">
        <title>Full genome of DAOMC 229536 Phialocephala scopiformis, a fungal endophyte of spruce producing the potent anti-insectan compound rugulosin.</title>
        <authorList>
            <consortium name="DOE Joint Genome Institute"/>
            <person name="Walker A.K."/>
            <person name="Frasz S.L."/>
            <person name="Seifert K.A."/>
            <person name="Miller J.D."/>
            <person name="Mondo S.J."/>
            <person name="Labutti K."/>
            <person name="Lipzen A."/>
            <person name="Dockter R."/>
            <person name="Kennedy M."/>
            <person name="Grigoriev I.V."/>
            <person name="Spatafora J.W."/>
        </authorList>
    </citation>
    <scope>NUCLEOTIDE SEQUENCE [LARGE SCALE GENOMIC DNA]</scope>
    <source>
        <strain evidence="10 11">CBS 120377</strain>
    </source>
</reference>
<dbReference type="CDD" id="cd00067">
    <property type="entry name" value="GAL4"/>
    <property type="match status" value="1"/>
</dbReference>
<sequence length="750" mass="83909">MQQRPLLPKYDPPSSSASPVLDPASSGSGGEKAASSSSAAAAAKRRCISSACMPCRKRKSKCDGEKPRCGACRDVYRVECRFDIDADHRRKGALKRDISELTERVEGIGAVLDAIRAGSEADVDDIVQLIRSNPDQSHENMAEMIRAMALNKHSDPPPVEPPSSLEGQLLMDFHGKASTDKSGVSSHYGHTSNFSLQDQVQNRAMTAEQVETWTTVTSDTNLINDIMESYFAWIHPIYLIFSEEIFHHGMRDRKPKYCTPLLVNAILALGCHYSDRPETRASPPIGERFFTEAKRLLAEDDNTPALTIVQALGLMSLREAISSHDSSGRRYAAQMMSMAVELGLHISHTAQSGSKLTLSEIEARKVTFWGCFVLEQIWSVCVGRIPTLPRTAVRLEKPTLTASLENTLWRPHGFPEQDVARLTQPSLKYSILLQCSVLVEIVDDILRSFYAPRDRITSRKLQMFHEQLQDWYRKLPPGLAIRKEGPTLPQVITLHIFYNNCIIQTFRPFLKVSFVQGSETPRQICTASANTISQLLDLYKKTYGHRMSVFVNTHCVMSAAIIHLVNICSHPGTSLPETENHLAESIRAMHEMTQKITMAGRYTPIIMELIHKWCKVIPPRVQEAMDEVSIPNLGTPDPTTTNGSTINNHDPKHDHIDLTLLSRKDSAPEIFPTTTDSLKPPLHYQHNFFWTPYPNSFEGVPLALPLQESNHHMDITNVLDSGVSGDWPQWNRDGFTMGGEVWGVDWEGIA</sequence>
<feature type="compositionally biased region" description="Polar residues" evidence="8">
    <location>
        <begin position="637"/>
        <end position="648"/>
    </location>
</feature>
<organism evidence="10 11">
    <name type="scientific">Mollisia scopiformis</name>
    <name type="common">Conifer needle endophyte fungus</name>
    <name type="synonym">Phialocephala scopiformis</name>
    <dbReference type="NCBI Taxonomy" id="149040"/>
    <lineage>
        <taxon>Eukaryota</taxon>
        <taxon>Fungi</taxon>
        <taxon>Dikarya</taxon>
        <taxon>Ascomycota</taxon>
        <taxon>Pezizomycotina</taxon>
        <taxon>Leotiomycetes</taxon>
        <taxon>Helotiales</taxon>
        <taxon>Mollisiaceae</taxon>
        <taxon>Mollisia</taxon>
    </lineage>
</organism>
<dbReference type="SUPFAM" id="SSF57701">
    <property type="entry name" value="Zn2/Cys6 DNA-binding domain"/>
    <property type="match status" value="1"/>
</dbReference>
<dbReference type="CDD" id="cd12148">
    <property type="entry name" value="fungal_TF_MHR"/>
    <property type="match status" value="1"/>
</dbReference>
<name>A0A132B4F9_MOLSC</name>
<dbReference type="Gene3D" id="4.10.240.10">
    <property type="entry name" value="Zn(2)-C6 fungal-type DNA-binding domain"/>
    <property type="match status" value="1"/>
</dbReference>
<dbReference type="PROSITE" id="PS50048">
    <property type="entry name" value="ZN2_CY6_FUNGAL_2"/>
    <property type="match status" value="1"/>
</dbReference>
<comment type="subcellular location">
    <subcellularLocation>
        <location evidence="1">Nucleus</location>
    </subcellularLocation>
</comment>
<dbReference type="RefSeq" id="XP_018060902.1">
    <property type="nucleotide sequence ID" value="XM_018219054.1"/>
</dbReference>
<dbReference type="InterPro" id="IPR007219">
    <property type="entry name" value="XnlR_reg_dom"/>
</dbReference>
<keyword evidence="7" id="KW-0539">Nucleus</keyword>
<keyword evidence="4" id="KW-0805">Transcription regulation</keyword>
<keyword evidence="11" id="KW-1185">Reference proteome</keyword>
<dbReference type="AlphaFoldDB" id="A0A132B4F9"/>
<gene>
    <name evidence="10" type="ORF">LY89DRAFT_726432</name>
</gene>
<feature type="region of interest" description="Disordered" evidence="8">
    <location>
        <begin position="629"/>
        <end position="652"/>
    </location>
</feature>
<dbReference type="GO" id="GO:0008270">
    <property type="term" value="F:zinc ion binding"/>
    <property type="evidence" value="ECO:0007669"/>
    <property type="project" value="InterPro"/>
</dbReference>
<dbReference type="Proteomes" id="UP000070700">
    <property type="component" value="Unassembled WGS sequence"/>
</dbReference>
<accession>A0A132B4F9</accession>
<evidence type="ECO:0000256" key="6">
    <source>
        <dbReference type="ARBA" id="ARBA00023163"/>
    </source>
</evidence>
<keyword evidence="2" id="KW-0479">Metal-binding</keyword>
<dbReference type="InterPro" id="IPR036864">
    <property type="entry name" value="Zn2-C6_fun-type_DNA-bd_sf"/>
</dbReference>
<protein>
    <recommendedName>
        <fullName evidence="9">Zn(2)-C6 fungal-type domain-containing protein</fullName>
    </recommendedName>
</protein>
<dbReference type="InParanoid" id="A0A132B4F9"/>
<evidence type="ECO:0000256" key="4">
    <source>
        <dbReference type="ARBA" id="ARBA00023015"/>
    </source>
</evidence>
<dbReference type="InterPro" id="IPR001138">
    <property type="entry name" value="Zn2Cys6_DnaBD"/>
</dbReference>
<feature type="domain" description="Zn(2)-C6 fungal-type" evidence="9">
    <location>
        <begin position="51"/>
        <end position="82"/>
    </location>
</feature>
<dbReference type="Pfam" id="PF00172">
    <property type="entry name" value="Zn_clus"/>
    <property type="match status" value="1"/>
</dbReference>
<dbReference type="Pfam" id="PF04082">
    <property type="entry name" value="Fungal_trans"/>
    <property type="match status" value="1"/>
</dbReference>
<dbReference type="STRING" id="149040.A0A132B4F9"/>
<dbReference type="GO" id="GO:0003677">
    <property type="term" value="F:DNA binding"/>
    <property type="evidence" value="ECO:0007669"/>
    <property type="project" value="UniProtKB-KW"/>
</dbReference>
<evidence type="ECO:0000256" key="8">
    <source>
        <dbReference type="SAM" id="MobiDB-lite"/>
    </source>
</evidence>
<dbReference type="SMART" id="SM00906">
    <property type="entry name" value="Fungal_trans"/>
    <property type="match status" value="1"/>
</dbReference>
<evidence type="ECO:0000256" key="5">
    <source>
        <dbReference type="ARBA" id="ARBA00023125"/>
    </source>
</evidence>
<proteinExistence type="predicted"/>
<evidence type="ECO:0000256" key="3">
    <source>
        <dbReference type="ARBA" id="ARBA00022833"/>
    </source>
</evidence>
<dbReference type="PANTHER" id="PTHR31313">
    <property type="entry name" value="TY1 ENHANCER ACTIVATOR"/>
    <property type="match status" value="1"/>
</dbReference>
<dbReference type="EMBL" id="KQ947445">
    <property type="protein sequence ID" value="KUJ06547.1"/>
    <property type="molecule type" value="Genomic_DNA"/>
</dbReference>
<dbReference type="GO" id="GO:0005634">
    <property type="term" value="C:nucleus"/>
    <property type="evidence" value="ECO:0007669"/>
    <property type="project" value="UniProtKB-SubCell"/>
</dbReference>
<dbReference type="PROSITE" id="PS00463">
    <property type="entry name" value="ZN2_CY6_FUNGAL_1"/>
    <property type="match status" value="1"/>
</dbReference>
<evidence type="ECO:0000313" key="11">
    <source>
        <dbReference type="Proteomes" id="UP000070700"/>
    </source>
</evidence>
<evidence type="ECO:0000256" key="7">
    <source>
        <dbReference type="ARBA" id="ARBA00023242"/>
    </source>
</evidence>
<keyword evidence="6" id="KW-0804">Transcription</keyword>
<evidence type="ECO:0000256" key="2">
    <source>
        <dbReference type="ARBA" id="ARBA00022723"/>
    </source>
</evidence>
<dbReference type="KEGG" id="psco:LY89DRAFT_726432"/>
<feature type="region of interest" description="Disordered" evidence="8">
    <location>
        <begin position="1"/>
        <end position="38"/>
    </location>
</feature>
<dbReference type="GO" id="GO:0000981">
    <property type="term" value="F:DNA-binding transcription factor activity, RNA polymerase II-specific"/>
    <property type="evidence" value="ECO:0007669"/>
    <property type="project" value="InterPro"/>
</dbReference>
<dbReference type="SMART" id="SM00066">
    <property type="entry name" value="GAL4"/>
    <property type="match status" value="1"/>
</dbReference>
<keyword evidence="3" id="KW-0862">Zinc</keyword>
<keyword evidence="5" id="KW-0238">DNA-binding</keyword>
<evidence type="ECO:0000313" key="10">
    <source>
        <dbReference type="EMBL" id="KUJ06547.1"/>
    </source>
</evidence>
<dbReference type="OrthoDB" id="2162761at2759"/>
<dbReference type="GeneID" id="28828780"/>
<dbReference type="PANTHER" id="PTHR31313:SF4">
    <property type="entry name" value="CONIDIAL DEVELOPMENT PROTEIN FLUFFY"/>
    <property type="match status" value="1"/>
</dbReference>
<evidence type="ECO:0000259" key="9">
    <source>
        <dbReference type="PROSITE" id="PS50048"/>
    </source>
</evidence>
<dbReference type="GO" id="GO:0006351">
    <property type="term" value="P:DNA-templated transcription"/>
    <property type="evidence" value="ECO:0007669"/>
    <property type="project" value="InterPro"/>
</dbReference>